<protein>
    <submittedName>
        <fullName evidence="2">Uncharacterized protein</fullName>
    </submittedName>
</protein>
<dbReference type="Proteomes" id="UP001172082">
    <property type="component" value="Unassembled WGS sequence"/>
</dbReference>
<feature type="transmembrane region" description="Helical" evidence="1">
    <location>
        <begin position="125"/>
        <end position="143"/>
    </location>
</feature>
<dbReference type="RefSeq" id="WP_346750677.1">
    <property type="nucleotide sequence ID" value="NZ_JAUJEA010000001.1"/>
</dbReference>
<name>A0ABT8KM73_9BACT</name>
<feature type="transmembrane region" description="Helical" evidence="1">
    <location>
        <begin position="38"/>
        <end position="59"/>
    </location>
</feature>
<accession>A0ABT8KM73</accession>
<evidence type="ECO:0000313" key="2">
    <source>
        <dbReference type="EMBL" id="MDN5200655.1"/>
    </source>
</evidence>
<dbReference type="EMBL" id="JAUJEA010000001">
    <property type="protein sequence ID" value="MDN5200655.1"/>
    <property type="molecule type" value="Genomic_DNA"/>
</dbReference>
<dbReference type="PROSITE" id="PS51257">
    <property type="entry name" value="PROKAR_LIPOPROTEIN"/>
    <property type="match status" value="1"/>
</dbReference>
<comment type="caution">
    <text evidence="2">The sequence shown here is derived from an EMBL/GenBank/DDBJ whole genome shotgun (WGS) entry which is preliminary data.</text>
</comment>
<keyword evidence="1" id="KW-0472">Membrane</keyword>
<keyword evidence="1" id="KW-1133">Transmembrane helix</keyword>
<feature type="transmembrane region" description="Helical" evidence="1">
    <location>
        <begin position="86"/>
        <end position="113"/>
    </location>
</feature>
<evidence type="ECO:0000256" key="1">
    <source>
        <dbReference type="SAM" id="Phobius"/>
    </source>
</evidence>
<gene>
    <name evidence="2" type="ORF">QQ008_04760</name>
</gene>
<reference evidence="2" key="1">
    <citation type="submission" date="2023-06" db="EMBL/GenBank/DDBJ databases">
        <title>Genomic of Parafulvivirga corallium.</title>
        <authorList>
            <person name="Wang G."/>
        </authorList>
    </citation>
    <scope>NUCLEOTIDE SEQUENCE</scope>
    <source>
        <strain evidence="2">BMA10</strain>
    </source>
</reference>
<organism evidence="2 3">
    <name type="scientific">Splendidivirga corallicola</name>
    <dbReference type="NCBI Taxonomy" id="3051826"/>
    <lineage>
        <taxon>Bacteria</taxon>
        <taxon>Pseudomonadati</taxon>
        <taxon>Bacteroidota</taxon>
        <taxon>Cytophagia</taxon>
        <taxon>Cytophagales</taxon>
        <taxon>Splendidivirgaceae</taxon>
        <taxon>Splendidivirga</taxon>
    </lineage>
</organism>
<keyword evidence="1" id="KW-0812">Transmembrane</keyword>
<proteinExistence type="predicted"/>
<feature type="transmembrane region" description="Helical" evidence="1">
    <location>
        <begin position="7"/>
        <end position="26"/>
    </location>
</feature>
<evidence type="ECO:0000313" key="3">
    <source>
        <dbReference type="Proteomes" id="UP001172082"/>
    </source>
</evidence>
<sequence>MERVVKILMIAFGTALGFACLGMVLYEVWKGRYRDITLLIPLAIFLISVPSLIFHLKTLPFSVEEVKLKALDFESPARPHIKIGKIFWICNFIYALLILAFGIFAGTLALQAFPVNGLPRGWERYLLVLGFIFIGVNMIINEIKLIRVFLKRK</sequence>
<keyword evidence="3" id="KW-1185">Reference proteome</keyword>